<reference evidence="3 4" key="1">
    <citation type="journal article" date="2015" name="Genome Biol. Evol.">
        <title>Phylogenomic analyses indicate that early fungi evolved digesting cell walls of algal ancestors of land plants.</title>
        <authorList>
            <person name="Chang Y."/>
            <person name="Wang S."/>
            <person name="Sekimoto S."/>
            <person name="Aerts A.L."/>
            <person name="Choi C."/>
            <person name="Clum A."/>
            <person name="LaButti K.M."/>
            <person name="Lindquist E.A."/>
            <person name="Yee Ngan C."/>
            <person name="Ohm R.A."/>
            <person name="Salamov A.A."/>
            <person name="Grigoriev I.V."/>
            <person name="Spatafora J.W."/>
            <person name="Berbee M.L."/>
        </authorList>
    </citation>
    <scope>NUCLEOTIDE SEQUENCE [LARGE SCALE GENOMIC DNA]</scope>
    <source>
        <strain evidence="3 4">NRRL 28638</strain>
    </source>
</reference>
<dbReference type="EMBL" id="KQ964437">
    <property type="protein sequence ID" value="KXN73395.1"/>
    <property type="molecule type" value="Genomic_DNA"/>
</dbReference>
<sequence length="316" mass="35111">MASATVITTQISSVFKVSLRHQNHGEGSWYDEESMITPNIIPDDSMIVPQSPITAINPDSLNISNNESSLNPQSPILPDINPDSIIIINEHANSRRSSIDDDSSSDSSTSSITLARPDPGTVTDSAPAPLGNPTTQPALVPAFLDSSFFITLEEGDNQVATKLNLPSWQKLYFTFHYDKQLEYVVNLNTCVATVQFKKNLNAAKRMEIITILLMLMAIGSSFLLSYWFLPPSTSLVLEVSLVSLTFISLLLIMYRSWKYSYRCSYLAQVLMEQDTAENLGQSNPTTLTLPTYQSVYEPPPNYESNLNLSRLNRNQS</sequence>
<dbReference type="Proteomes" id="UP000070444">
    <property type="component" value="Unassembled WGS sequence"/>
</dbReference>
<name>A0A137PEJ5_CONC2</name>
<feature type="region of interest" description="Disordered" evidence="1">
    <location>
        <begin position="96"/>
        <end position="131"/>
    </location>
</feature>
<evidence type="ECO:0000256" key="1">
    <source>
        <dbReference type="SAM" id="MobiDB-lite"/>
    </source>
</evidence>
<keyword evidence="2" id="KW-1133">Transmembrane helix</keyword>
<feature type="transmembrane region" description="Helical" evidence="2">
    <location>
        <begin position="208"/>
        <end position="229"/>
    </location>
</feature>
<dbReference type="AlphaFoldDB" id="A0A137PEJ5"/>
<gene>
    <name evidence="3" type="ORF">CONCODRAFT_167175</name>
</gene>
<evidence type="ECO:0000313" key="3">
    <source>
        <dbReference type="EMBL" id="KXN73395.1"/>
    </source>
</evidence>
<keyword evidence="4" id="KW-1185">Reference proteome</keyword>
<evidence type="ECO:0000313" key="4">
    <source>
        <dbReference type="Proteomes" id="UP000070444"/>
    </source>
</evidence>
<evidence type="ECO:0000256" key="2">
    <source>
        <dbReference type="SAM" id="Phobius"/>
    </source>
</evidence>
<organism evidence="3 4">
    <name type="scientific">Conidiobolus coronatus (strain ATCC 28846 / CBS 209.66 / NRRL 28638)</name>
    <name type="common">Delacroixia coronata</name>
    <dbReference type="NCBI Taxonomy" id="796925"/>
    <lineage>
        <taxon>Eukaryota</taxon>
        <taxon>Fungi</taxon>
        <taxon>Fungi incertae sedis</taxon>
        <taxon>Zoopagomycota</taxon>
        <taxon>Entomophthoromycotina</taxon>
        <taxon>Entomophthoromycetes</taxon>
        <taxon>Entomophthorales</taxon>
        <taxon>Ancylistaceae</taxon>
        <taxon>Conidiobolus</taxon>
    </lineage>
</organism>
<keyword evidence="2" id="KW-0472">Membrane</keyword>
<proteinExistence type="predicted"/>
<accession>A0A137PEJ5</accession>
<keyword evidence="2" id="KW-0812">Transmembrane</keyword>
<feature type="transmembrane region" description="Helical" evidence="2">
    <location>
        <begin position="235"/>
        <end position="254"/>
    </location>
</feature>
<protein>
    <submittedName>
        <fullName evidence="3">Uncharacterized protein</fullName>
    </submittedName>
</protein>